<dbReference type="SUPFAM" id="SSF49758">
    <property type="entry name" value="Calpain large subunit, middle domain (domain III)"/>
    <property type="match status" value="1"/>
</dbReference>
<dbReference type="PANTHER" id="PTHR10183:SF379">
    <property type="entry name" value="CALPAIN-5"/>
    <property type="match status" value="1"/>
</dbReference>
<protein>
    <submittedName>
        <fullName evidence="8">Putative calpain-like cysteine peptidase putative cysteine peptidase Clan CA family C2</fullName>
    </submittedName>
</protein>
<dbReference type="PANTHER" id="PTHR10183">
    <property type="entry name" value="CALPAIN"/>
    <property type="match status" value="1"/>
</dbReference>
<keyword evidence="2" id="KW-0645">Protease</keyword>
<dbReference type="Proteomes" id="UP000038009">
    <property type="component" value="Unassembled WGS sequence"/>
</dbReference>
<dbReference type="InterPro" id="IPR038765">
    <property type="entry name" value="Papain-like_cys_pep_sf"/>
</dbReference>
<keyword evidence="6" id="KW-0175">Coiled coil</keyword>
<keyword evidence="4" id="KW-0788">Thiol protease</keyword>
<accession>A0A0N1I096</accession>
<comment type="similarity">
    <text evidence="1">Belongs to the peptidase C2 family.</text>
</comment>
<organism evidence="8 9">
    <name type="scientific">Leptomonas seymouri</name>
    <dbReference type="NCBI Taxonomy" id="5684"/>
    <lineage>
        <taxon>Eukaryota</taxon>
        <taxon>Discoba</taxon>
        <taxon>Euglenozoa</taxon>
        <taxon>Kinetoplastea</taxon>
        <taxon>Metakinetoplastina</taxon>
        <taxon>Trypanosomatida</taxon>
        <taxon>Trypanosomatidae</taxon>
        <taxon>Leishmaniinae</taxon>
        <taxon>Leptomonas</taxon>
    </lineage>
</organism>
<feature type="coiled-coil region" evidence="6">
    <location>
        <begin position="2630"/>
        <end position="2657"/>
    </location>
</feature>
<dbReference type="PROSITE" id="PS50203">
    <property type="entry name" value="CALPAIN_CAT"/>
    <property type="match status" value="1"/>
</dbReference>
<dbReference type="InterPro" id="IPR036213">
    <property type="entry name" value="Calpain_III_sf"/>
</dbReference>
<feature type="coiled-coil region" evidence="6">
    <location>
        <begin position="341"/>
        <end position="422"/>
    </location>
</feature>
<comment type="caution">
    <text evidence="8">The sequence shown here is derived from an EMBL/GenBank/DDBJ whole genome shotgun (WGS) entry which is preliminary data.</text>
</comment>
<gene>
    <name evidence="8" type="ORF">ABL78_2879</name>
</gene>
<dbReference type="InterPro" id="IPR056040">
    <property type="entry name" value="DUF7623"/>
</dbReference>
<feature type="coiled-coil region" evidence="6">
    <location>
        <begin position="605"/>
        <end position="634"/>
    </location>
</feature>
<dbReference type="Gene3D" id="2.60.120.380">
    <property type="match status" value="1"/>
</dbReference>
<reference evidence="8 9" key="1">
    <citation type="journal article" date="2015" name="PLoS Pathog.">
        <title>Leptomonas seymouri: Adaptations to the Dixenous Life Cycle Analyzed by Genome Sequencing, Transcriptome Profiling and Co-infection with Leishmania donovani.</title>
        <authorList>
            <person name="Kraeva N."/>
            <person name="Butenko A."/>
            <person name="Hlavacova J."/>
            <person name="Kostygov A."/>
            <person name="Myskova J."/>
            <person name="Grybchuk D."/>
            <person name="Lestinova T."/>
            <person name="Votypka J."/>
            <person name="Volf P."/>
            <person name="Opperdoes F."/>
            <person name="Flegontov P."/>
            <person name="Lukes J."/>
            <person name="Yurchenko V."/>
        </authorList>
    </citation>
    <scope>NUCLEOTIDE SEQUENCE [LARGE SCALE GENOMIC DNA]</scope>
    <source>
        <strain evidence="8 9">ATCC 30220</strain>
    </source>
</reference>
<dbReference type="Pfam" id="PF24610">
    <property type="entry name" value="DUF7623"/>
    <property type="match status" value="48"/>
</dbReference>
<evidence type="ECO:0000259" key="7">
    <source>
        <dbReference type="PROSITE" id="PS50203"/>
    </source>
</evidence>
<evidence type="ECO:0000313" key="9">
    <source>
        <dbReference type="Proteomes" id="UP000038009"/>
    </source>
</evidence>
<evidence type="ECO:0000256" key="1">
    <source>
        <dbReference type="ARBA" id="ARBA00007623"/>
    </source>
</evidence>
<dbReference type="Pfam" id="PF00648">
    <property type="entry name" value="Peptidase_C2"/>
    <property type="match status" value="1"/>
</dbReference>
<keyword evidence="3" id="KW-0378">Hydrolase</keyword>
<dbReference type="SMART" id="SM00230">
    <property type="entry name" value="CysPc"/>
    <property type="match status" value="1"/>
</dbReference>
<dbReference type="GO" id="GO:0004198">
    <property type="term" value="F:calcium-dependent cysteine-type endopeptidase activity"/>
    <property type="evidence" value="ECO:0007669"/>
    <property type="project" value="InterPro"/>
</dbReference>
<feature type="coiled-coil region" evidence="6">
    <location>
        <begin position="1683"/>
        <end position="1712"/>
    </location>
</feature>
<keyword evidence="9" id="KW-1185">Reference proteome</keyword>
<feature type="coiled-coil region" evidence="6">
    <location>
        <begin position="1873"/>
        <end position="1907"/>
    </location>
</feature>
<dbReference type="VEuPathDB" id="TriTrypDB:Lsey_0065_0010"/>
<name>A0A0N1I096_LEPSE</name>
<dbReference type="EMBL" id="LJSK01000065">
    <property type="protein sequence ID" value="KPI88003.1"/>
    <property type="molecule type" value="Genomic_DNA"/>
</dbReference>
<evidence type="ECO:0000256" key="2">
    <source>
        <dbReference type="ARBA" id="ARBA00022670"/>
    </source>
</evidence>
<feature type="domain" description="Calpain catalytic" evidence="7">
    <location>
        <begin position="3407"/>
        <end position="3683"/>
    </location>
</feature>
<dbReference type="InterPro" id="IPR022684">
    <property type="entry name" value="Calpain_cysteine_protease"/>
</dbReference>
<dbReference type="OMA" id="TNAREHS"/>
<evidence type="ECO:0000256" key="6">
    <source>
        <dbReference type="SAM" id="Coils"/>
    </source>
</evidence>
<evidence type="ECO:0000256" key="3">
    <source>
        <dbReference type="ARBA" id="ARBA00022801"/>
    </source>
</evidence>
<evidence type="ECO:0000256" key="5">
    <source>
        <dbReference type="PROSITE-ProRule" id="PRU00239"/>
    </source>
</evidence>
<evidence type="ECO:0000313" key="8">
    <source>
        <dbReference type="EMBL" id="KPI88003.1"/>
    </source>
</evidence>
<dbReference type="InterPro" id="IPR001300">
    <property type="entry name" value="Peptidase_C2_calpain_cat"/>
</dbReference>
<sequence length="4030" mass="453889">MTLEESMNQQVHDMAKDLKRTVVAQCVPPMLRGIPREILPLMEDEEATRIVAMRAASQKAADSTRLADALKARAQALAEAAIEGVRSRMAPAPLQIPLAELPLDDDEAFKALEVEAVQELQKPQPGAHTVQDLVADLDKRAYELAEAQCWREREAFLKPNPEGRPLASLPLHTDREFMLAEARRRIAAKDPNVDADLLRSLGDTMSERARELAREANRKDRPSYLSSAMRGVAQHALPLDDDDEFRSLERRRASALQDPKRRAAVKQIEDALRSRALAVAEDCLRSDRSFLDSRPEGVPLRQVPVDTDRAFSQLEEQRAQLRSLDAGGDSAKLKGMEARLNERAHELAKEAKARLRSKLEQNVLGIPLANLPLDSDSVFNQLEERMRDAEAQQKSEAAMCLKEELNQRALLLAEQLHSEERAALEQVPEGVPLCSLPINTDSEFLAMEGLARGVAASTAASGQHLHNGDTGKIAAMREQLNARARELAYEARKAYCDAEPEGIALESLGLPRESAFLQKEEERRQLLKSHGSASEAVQACNRELNAMVHSIARRRLESDRGFLDAEPEGVALEVLPLTTDPKFHALEMERARLKAQGAADAAPKIQALKEKLIERAHELARAQKEEDLEGLEAAPYGVPLIVLQPHADPSFAAMVDKLRRLKEDPAANQSAIKGLQAQMNELSHALAKSRVETDRGYLNQNPNGVPLSLLPLSKDSTFQQLEARRANLKSLDSRHNAPALQELEGKLNDRAHELADERIAKELEGVDPAPFGVPLKVVCPYQDSEFRELIAALRKLPTLESSDARVAQLKDAMNQRCQTMAHNLLENDRGYLQKNPKGVSLSLLPLSTDEAFHAAEVRRAVLKAENPRRNAEKIFEVENQLNLRAMELAEQRRAADLKWLDNAPEGVPLAVVNPHSDPQFAQLVNQRRALELSTAVPADAKAQLLTLIGAMNSRLHELAQGMLQGGRDYLDPNPEGVPLEELPIDTDAPFREMEVRRTVLKAENSKRNDAEIKKLEGMLNDRTHELAKMQKAADLKDINPAPRGVPLELLKPHEDAQFAQLVQELREVKRNLPLDVSDTKSLVAEMNACADRLAQKVMAREYLDPEPGKVPLEFLPLDEDEMFHAMEVERARLKLTDPRRQAERIGALEEELNARALELAKRQRATDIDLVDPKLCGLPRELLNLHEDARARELIDELRELRRAPSQNADAIAAREEALSSRAHELAKNMLTGERGHYLEPRPRGIPLEDLPLDTDTEFHALEVERATLKATNHVRNASAITNTESMLNDRACQLAEDVKDEDLAVFPPRYEGILVKDLKPHNDRFFSEAAEKRRRCKRQQKVTFKEDLEQIMSDRLCELARESKNGDLYFLDPNPRGVPLADLPLSSDAAFVAMREQRRALKESDPMSNRKAISQLEDDMNARVLEVALEVLRDDFDGVDQMPLDIPLELLNPRRDAAAASIIPELRRAKRLPQLKNKVTDLKGRLNERVLALACAALERGRENYLDSVPGRVPLALLPLRTDEEFHAKEAKRAALLLEDSIKNAAKIEQLEVQLNQRVHELAEAQRHTDLEGIDPAPRDIPIALLEPHEDPAMAGLIDDLRVLKKDLTRNADRISAQKQLMNSRALELATAALDGDRGYLDPNPGGVPLFVLPLDTDPAFHKMEVARLVEKRAAHPVAHTIKQLEEQLNIRAVELAAAQLKRDLEGLEQAPLGVPLALLRPHDDDTFQSLMPELRRLMKDPSIHAAKLMQLRAAADERNYRLAEDFLARDRSAYIEAEPGGLALHLLPLSSDEEFRKLEGKRLGQLLAKSEGEVVNAKEVAKLEDQLQERAREVARQQLRKDRGYLDPFPEGVALEVLPLDTDRTFRELEAKRAASKARNANTAARDLEEQLNLRAHELAIAQKQEDLLGLVQDPCDIPLTALEPHQDARFAQLVDELRRLKAGSGEGSNSKAAIAEVQQQMNSRAKEMAEAVTKNDRRYLEAKPENVPLQRLPLDTDTTFHTLEIERAKLKLADAKKNHYRIGELEDQLNERARELAWLVKAGDYKGLLPAPRGIPIELLNVHADPKFSSLLEEKEHLGKGCSAEAAAHLVKSLNACAEEAAEKLLRGDRGYLDREPEGVPLGQLPLDGDSIFNELEVGRAVLKARDPVQNASTISDLEDQLNERVHELAGVILAEDRSTYLNPQPEGVPLSELPLNTDNRFHLIEVERARLKARDPVANAARITELEGRLNERATDLAKRQLDEDLQGLDREPEGYPLRYLRPHRDAVFAAAVPALRKMKRMMPMDSPEVRDAQATLNARAHTIARERISEDRARMDQEPEGVPLTLLPLEEDPKFMQFEKEFHTLGATDKRNAPAAKEAFARMNERAHVLAKDYLRRSRTFLDQEPEGVPLLDVPLDADATFRKMELARLRLVASGKSPSSSEVQAVGNQLNDQAHELAKKVKAKNRSFLRDTSSGIPRGLLALDNDRTFATKEKELRSLRGKCSDSLYSNNAAALCRELQIRADEIGEEQLKGQRNKYLDAQPAGVDLCDIPLDEDEVFHTMEVNRAVLLATCPQEKKDEVAALENKLYERANELAKRIVTEGRSYLPPEIYCIPIDELPLDTDSQFMKLERRRRVHKRSPKMKKEVLADEEELQARANELANELIAHDLEALKPTYRGIPREELGLHNDEKFHELAKKRRKCRGRGRVEATQIAELEDEMDRRACEIADDVIENERAFLDPEPEGMFLADVPIDRDPTFQQLEQEYRRRSKDPRSTKQNIEVLRELAVEMNHRAHTLAREEFAKLREFMNLDPEGIPLWELGLDEDPEFKREEITRYRNERTAAPDLRVRAETAKRMNVRAGELACIMLAADRAFLDPEPEGVALELLPLDSDKAFSDLARERRRHKKALKNGVGEPEVKAIEERMNTRTHEMAKSFLDAERAFLFREPEGVPLEDLPLNTDVPFRAMERERLRLKREPVANAGAISVKEAALECRANLIARELLRKERAFLDPEPMGVPLEELPLNHDFILNQVERKRRALCENPKRNHTDIRVCEEQMADRVSEIANAFVEKQRAFLDQEPEGVPLRYLPLGTDRDFHEKELLHRKLLQLPETNRVELAELEKKMNDRVHALAKDLVLKGRAFLNPEPCGVPIADVPLNGDEEFRKMEEQRRALKEAGRSSTHIKAIEDKLNHRAGLLAQNLLDSERAFMDPAPLGIPLRVIPLNDDARLRTIERTRRRLFKEDPYRNAEDIAMLESGMERRAYELADELLTKDRDYLCPEPHGVQLCDLSLHNDQEFHNMELQHFRERRKGRTNLTPLEDRLNERLMELAVGFIKKDRAFLDQEPEGIPLERLPLNRDPVFHSMEVDRRQLRRNNESSKGLRELEQRMNKRVHELALEIRGWQDKEFHEANKHVAEEWTRVCELYPEGRSEPFEPASPSPADVESAPQDAGYIAPFIAAMSLHPVLLQRLIVTKEPPVNAPYTFTFFDPHSNPVYIDIDDRVPCTANREPKFLQSPSHLWYPLLLEKAYAKFVGGYEQLDNCTPLETLRDLTGRPVTHTPFDAKLAEAANLEDSGTVAFWQGVAEELSRGDVIVCTSSETPPDGIHPLCSYTLLSVIVTLANSTNPSDVVIKLENSYHRYEPHYAGPLCHGDANWSVDLQRVCRYDPVRMDVLYLPLPTFLRNFSSMQTCHINCGDRLTTSGCWDLQTSGGNPKYTSFRNNPIYLLQNSSTRPATVLVELRHDSPPFITPEGLHQYPQSGIILMEPTSTASPPTPLVTNSTARFLQKGVMLDSREVCNLMEVPPSTICWLIPYTSKAGYLGSFQLSVYPGFAKISLTPMRFCGLSRTPTCSTVMLSPGEDGRRMDFIVSVACEVHVLLRQEKISDSYAFSNSDVVADDGVVMVAFNDQAMKIASSGDATNAREHSLAFKADKPGYYSLLLTSPNPPVTGDCPCTVSIFTPKRATVKFVPPPIGARPLQQTRFPTLPKSYKSQGNTVRRLRAPLMGRLLQQIESLPPLRSVSISPTERAAAAQSAPPLLRR</sequence>
<dbReference type="GO" id="GO:0006508">
    <property type="term" value="P:proteolysis"/>
    <property type="evidence" value="ECO:0007669"/>
    <property type="project" value="UniProtKB-KW"/>
</dbReference>
<dbReference type="SUPFAM" id="SSF54001">
    <property type="entry name" value="Cysteine proteinases"/>
    <property type="match status" value="1"/>
</dbReference>
<dbReference type="OrthoDB" id="250115at2759"/>
<proteinExistence type="inferred from homology"/>
<evidence type="ECO:0000256" key="4">
    <source>
        <dbReference type="ARBA" id="ARBA00022807"/>
    </source>
</evidence>
<comment type="caution">
    <text evidence="5">Lacks conserved residue(s) required for the propagation of feature annotation.</text>
</comment>